<dbReference type="Pfam" id="PF00646">
    <property type="entry name" value="F-box"/>
    <property type="match status" value="1"/>
</dbReference>
<dbReference type="InterPro" id="IPR001810">
    <property type="entry name" value="F-box_dom"/>
</dbReference>
<protein>
    <recommendedName>
        <fullName evidence="3">F-box domain-containing protein</fullName>
    </recommendedName>
</protein>
<reference evidence="5" key="1">
    <citation type="journal article" date="2014" name="Proc. Natl. Acad. Sci. U.S.A.">
        <title>Extensive sampling of basidiomycete genomes demonstrates inadequacy of the white-rot/brown-rot paradigm for wood decay fungi.</title>
        <authorList>
            <person name="Riley R."/>
            <person name="Salamov A.A."/>
            <person name="Brown D.W."/>
            <person name="Nagy L.G."/>
            <person name="Floudas D."/>
            <person name="Held B.W."/>
            <person name="Levasseur A."/>
            <person name="Lombard V."/>
            <person name="Morin E."/>
            <person name="Otillar R."/>
            <person name="Lindquist E.A."/>
            <person name="Sun H."/>
            <person name="LaButti K.M."/>
            <person name="Schmutz J."/>
            <person name="Jabbour D."/>
            <person name="Luo H."/>
            <person name="Baker S.E."/>
            <person name="Pisabarro A.G."/>
            <person name="Walton J.D."/>
            <person name="Blanchette R.A."/>
            <person name="Henrissat B."/>
            <person name="Martin F."/>
            <person name="Cullen D."/>
            <person name="Hibbett D.S."/>
            <person name="Grigoriev I.V."/>
        </authorList>
    </citation>
    <scope>NUCLEOTIDE SEQUENCE [LARGE SCALE GENOMIC DNA]</scope>
    <source>
        <strain evidence="5">CBS 339.88</strain>
    </source>
</reference>
<evidence type="ECO:0000313" key="4">
    <source>
        <dbReference type="EMBL" id="KDR69740.1"/>
    </source>
</evidence>
<accession>A0A067SFL8</accession>
<name>A0A067SFL8_GALM3</name>
<dbReference type="HOGENOM" id="CLU_010790_5_0_1"/>
<dbReference type="OrthoDB" id="2322499at2759"/>
<organism evidence="4 5">
    <name type="scientific">Galerina marginata (strain CBS 339.88)</name>
    <dbReference type="NCBI Taxonomy" id="685588"/>
    <lineage>
        <taxon>Eukaryota</taxon>
        <taxon>Fungi</taxon>
        <taxon>Dikarya</taxon>
        <taxon>Basidiomycota</taxon>
        <taxon>Agaricomycotina</taxon>
        <taxon>Agaricomycetes</taxon>
        <taxon>Agaricomycetidae</taxon>
        <taxon>Agaricales</taxon>
        <taxon>Agaricineae</taxon>
        <taxon>Strophariaceae</taxon>
        <taxon>Galerina</taxon>
    </lineage>
</organism>
<keyword evidence="5" id="KW-1185">Reference proteome</keyword>
<evidence type="ECO:0000256" key="2">
    <source>
        <dbReference type="SAM" id="MobiDB-lite"/>
    </source>
</evidence>
<sequence>MAPSQVSREEDDFDSALLDLAGPASGGYRARNRAPAKRAKTYSTSFASKKNNQLQKPKSRQKKSLSLLLTMPLDVLYETFGQLNPKDILSLARTSKTIRERLMSRSALTVWKAAREHLDVPEPPSDMSEPAWAALLFGNVCHNCGAKNVQNVDFLLRKRLCLKCRKSGIVVESRLKTNFPALDRSILDLIPHTDIGGWANSRSNSRFFWKEDVERMIQTVATQEQTADKMEEFKEERKKLVKSVQFAARECREWVDNQDRERQMDKEILIEKRREAICKRFVELGYDEQDLTCLTFDEELRTPTQLTERTWQRIRPTLEPMVRQRQEQRIELELTALWDSRISMVDDLYEGYKRSLTPPQWKYLPGTHDICMLEPFARLIRAPAEPVISQEDFQQWIDMLPEMLSSLSEQKRKYFATMFPVASSTQASDENPQGREILDTEASSVPPIQNMMELATSVLECHGSYGAHEHCGLVGVEEFMTHHCDSEWQSYSNSSAPWLGGGDRNVRTKSIKFSVQGAKTASLLVQLAGLDPTTASTFDMDEKDHRFTCSRCSPRPGYHGWTADGYSWRRAISHDIQNYHRGKTWDVRRAEPCSWKILSNAIGDELKAKEVTDPKWDQALWTCGRCSIYMTDLQHRHDIVLHLATEHAIVEPEEPSDLFVFEQFPSDFTERIAYSVPGPWTPSRVLV</sequence>
<keyword evidence="1" id="KW-0175">Coiled coil</keyword>
<dbReference type="PROSITE" id="PS50181">
    <property type="entry name" value="FBOX"/>
    <property type="match status" value="1"/>
</dbReference>
<evidence type="ECO:0000313" key="5">
    <source>
        <dbReference type="Proteomes" id="UP000027222"/>
    </source>
</evidence>
<dbReference type="EMBL" id="KL142400">
    <property type="protein sequence ID" value="KDR69740.1"/>
    <property type="molecule type" value="Genomic_DNA"/>
</dbReference>
<proteinExistence type="predicted"/>
<feature type="region of interest" description="Disordered" evidence="2">
    <location>
        <begin position="23"/>
        <end position="61"/>
    </location>
</feature>
<dbReference type="Proteomes" id="UP000027222">
    <property type="component" value="Unassembled WGS sequence"/>
</dbReference>
<dbReference type="STRING" id="685588.A0A067SFL8"/>
<feature type="domain" description="F-box" evidence="3">
    <location>
        <begin position="65"/>
        <end position="114"/>
    </location>
</feature>
<evidence type="ECO:0000256" key="1">
    <source>
        <dbReference type="SAM" id="Coils"/>
    </source>
</evidence>
<feature type="coiled-coil region" evidence="1">
    <location>
        <begin position="223"/>
        <end position="250"/>
    </location>
</feature>
<feature type="compositionally biased region" description="Polar residues" evidence="2">
    <location>
        <begin position="41"/>
        <end position="52"/>
    </location>
</feature>
<dbReference type="AlphaFoldDB" id="A0A067SFL8"/>
<feature type="compositionally biased region" description="Basic residues" evidence="2">
    <location>
        <begin position="30"/>
        <end position="40"/>
    </location>
</feature>
<gene>
    <name evidence="4" type="ORF">GALMADRAFT_145151</name>
</gene>
<evidence type="ECO:0000259" key="3">
    <source>
        <dbReference type="PROSITE" id="PS50181"/>
    </source>
</evidence>